<keyword evidence="9" id="KW-1185">Reference proteome</keyword>
<dbReference type="GO" id="GO:0005829">
    <property type="term" value="C:cytosol"/>
    <property type="evidence" value="ECO:0007669"/>
    <property type="project" value="TreeGrafter"/>
</dbReference>
<protein>
    <recommendedName>
        <fullName evidence="7">Shikimate kinase</fullName>
        <shortName evidence="7">SK</shortName>
        <ecNumber evidence="7">2.7.1.71</ecNumber>
    </recommendedName>
</protein>
<keyword evidence="7" id="KW-0963">Cytoplasm</keyword>
<dbReference type="GO" id="GO:0005524">
    <property type="term" value="F:ATP binding"/>
    <property type="evidence" value="ECO:0007669"/>
    <property type="project" value="UniProtKB-UniRule"/>
</dbReference>
<dbReference type="PRINTS" id="PR01100">
    <property type="entry name" value="SHIKIMTKNASE"/>
</dbReference>
<dbReference type="EMBL" id="CP047593">
    <property type="protein sequence ID" value="QHI68321.1"/>
    <property type="molecule type" value="Genomic_DNA"/>
</dbReference>
<dbReference type="Pfam" id="PF01202">
    <property type="entry name" value="SKI"/>
    <property type="match status" value="1"/>
</dbReference>
<gene>
    <name evidence="7" type="primary">aroK</name>
    <name evidence="8" type="ORF">GT409_02230</name>
</gene>
<evidence type="ECO:0000256" key="1">
    <source>
        <dbReference type="ARBA" id="ARBA00022605"/>
    </source>
</evidence>
<organism evidence="8 9">
    <name type="scientific">Tichowtungia aerotolerans</name>
    <dbReference type="NCBI Taxonomy" id="2697043"/>
    <lineage>
        <taxon>Bacteria</taxon>
        <taxon>Pseudomonadati</taxon>
        <taxon>Kiritimatiellota</taxon>
        <taxon>Tichowtungiia</taxon>
        <taxon>Tichowtungiales</taxon>
        <taxon>Tichowtungiaceae</taxon>
        <taxon>Tichowtungia</taxon>
    </lineage>
</organism>
<name>A0A6P1M3C5_9BACT</name>
<dbReference type="GO" id="GO:0009073">
    <property type="term" value="P:aromatic amino acid family biosynthetic process"/>
    <property type="evidence" value="ECO:0007669"/>
    <property type="project" value="UniProtKB-KW"/>
</dbReference>
<feature type="binding site" evidence="7">
    <location>
        <begin position="13"/>
        <end position="18"/>
    </location>
    <ligand>
        <name>ATP</name>
        <dbReference type="ChEBI" id="CHEBI:30616"/>
    </ligand>
</feature>
<evidence type="ECO:0000256" key="3">
    <source>
        <dbReference type="ARBA" id="ARBA00022741"/>
    </source>
</evidence>
<keyword evidence="6 7" id="KW-0057">Aromatic amino acid biosynthesis</keyword>
<keyword evidence="2 7" id="KW-0808">Transferase</keyword>
<evidence type="ECO:0000256" key="2">
    <source>
        <dbReference type="ARBA" id="ARBA00022679"/>
    </source>
</evidence>
<keyword evidence="3 7" id="KW-0547">Nucleotide-binding</keyword>
<dbReference type="HAMAP" id="MF_00109">
    <property type="entry name" value="Shikimate_kinase"/>
    <property type="match status" value="1"/>
</dbReference>
<dbReference type="PANTHER" id="PTHR21087">
    <property type="entry name" value="SHIKIMATE KINASE"/>
    <property type="match status" value="1"/>
</dbReference>
<dbReference type="EC" id="2.7.1.71" evidence="7"/>
<feature type="binding site" evidence="7">
    <location>
        <position position="17"/>
    </location>
    <ligand>
        <name>Mg(2+)</name>
        <dbReference type="ChEBI" id="CHEBI:18420"/>
    </ligand>
</feature>
<dbReference type="Proteomes" id="UP000464954">
    <property type="component" value="Chromosome"/>
</dbReference>
<evidence type="ECO:0000256" key="4">
    <source>
        <dbReference type="ARBA" id="ARBA00022777"/>
    </source>
</evidence>
<feature type="binding site" evidence="7">
    <location>
        <position position="137"/>
    </location>
    <ligand>
        <name>substrate</name>
    </ligand>
</feature>
<feature type="binding site" evidence="7">
    <location>
        <position position="35"/>
    </location>
    <ligand>
        <name>substrate</name>
    </ligand>
</feature>
<dbReference type="CDD" id="cd00464">
    <property type="entry name" value="SK"/>
    <property type="match status" value="1"/>
</dbReference>
<dbReference type="Gene3D" id="3.40.50.300">
    <property type="entry name" value="P-loop containing nucleotide triphosphate hydrolases"/>
    <property type="match status" value="1"/>
</dbReference>
<feature type="binding site" evidence="7">
    <location>
        <position position="81"/>
    </location>
    <ligand>
        <name>substrate</name>
    </ligand>
</feature>
<evidence type="ECO:0000256" key="6">
    <source>
        <dbReference type="ARBA" id="ARBA00023141"/>
    </source>
</evidence>
<comment type="subunit">
    <text evidence="7">Monomer.</text>
</comment>
<comment type="function">
    <text evidence="7">Catalyzes the specific phosphorylation of the 3-hydroxyl group of shikimic acid using ATP as a cosubstrate.</text>
</comment>
<comment type="pathway">
    <text evidence="7">Metabolic intermediate biosynthesis; chorismate biosynthesis; chorismate from D-erythrose 4-phosphate and phosphoenolpyruvate: step 5/7.</text>
</comment>
<keyword evidence="5 7" id="KW-0067">ATP-binding</keyword>
<dbReference type="RefSeq" id="WP_160626530.1">
    <property type="nucleotide sequence ID" value="NZ_CP047593.1"/>
</dbReference>
<reference evidence="8 9" key="1">
    <citation type="submission" date="2020-01" db="EMBL/GenBank/DDBJ databases">
        <title>Ponticoccus aerotolerans gen. nov., sp. nov., an anaerobic bacterium and proposal of Ponticoccusceae fam. nov., Ponticoccusles ord. nov. and Ponticoccuse classis nov. in the phylum Kiritimatiellaeota.</title>
        <authorList>
            <person name="Zhou L.Y."/>
            <person name="Du Z.J."/>
        </authorList>
    </citation>
    <scope>NUCLEOTIDE SEQUENCE [LARGE SCALE GENOMIC DNA]</scope>
    <source>
        <strain evidence="8 9">S-5007</strain>
    </source>
</reference>
<comment type="cofactor">
    <cofactor evidence="7">
        <name>Mg(2+)</name>
        <dbReference type="ChEBI" id="CHEBI:18420"/>
    </cofactor>
    <text evidence="7">Binds 1 Mg(2+) ion per subunit.</text>
</comment>
<dbReference type="InterPro" id="IPR031322">
    <property type="entry name" value="Shikimate/glucono_kinase"/>
</dbReference>
<dbReference type="SUPFAM" id="SSF52540">
    <property type="entry name" value="P-loop containing nucleoside triphosphate hydrolases"/>
    <property type="match status" value="1"/>
</dbReference>
<accession>A0A6P1M3C5</accession>
<sequence>MSKKNIVLIGFMGTGKTVTGRVLAERTGMELVDMDSIIEERAGKPISDIFANEGEPAFRKLERALANELSQREGLIISTGGGVVLDPDNMADFHNGGLVVCLTASPETIFQRLENDTTRPLLSGDKKKQISGILETRKPLYDAIEHQIDGDRLDSEGRAEAILKLYELEN</sequence>
<dbReference type="InterPro" id="IPR000623">
    <property type="entry name" value="Shikimate_kinase/TSH1"/>
</dbReference>
<keyword evidence="1 7" id="KW-0028">Amino-acid biosynthesis</keyword>
<dbReference type="GO" id="GO:0000287">
    <property type="term" value="F:magnesium ion binding"/>
    <property type="evidence" value="ECO:0007669"/>
    <property type="project" value="UniProtKB-UniRule"/>
</dbReference>
<evidence type="ECO:0000313" key="8">
    <source>
        <dbReference type="EMBL" id="QHI68321.1"/>
    </source>
</evidence>
<feature type="binding site" evidence="7">
    <location>
        <position position="59"/>
    </location>
    <ligand>
        <name>substrate</name>
    </ligand>
</feature>
<dbReference type="GO" id="GO:0008652">
    <property type="term" value="P:amino acid biosynthetic process"/>
    <property type="evidence" value="ECO:0007669"/>
    <property type="project" value="UniProtKB-KW"/>
</dbReference>
<dbReference type="InterPro" id="IPR027417">
    <property type="entry name" value="P-loop_NTPase"/>
</dbReference>
<dbReference type="GO" id="GO:0009423">
    <property type="term" value="P:chorismate biosynthetic process"/>
    <property type="evidence" value="ECO:0007669"/>
    <property type="project" value="UniProtKB-UniRule"/>
</dbReference>
<dbReference type="KEGG" id="taer:GT409_02230"/>
<keyword evidence="7" id="KW-0479">Metal-binding</keyword>
<comment type="catalytic activity">
    <reaction evidence="7">
        <text>shikimate + ATP = 3-phosphoshikimate + ADP + H(+)</text>
        <dbReference type="Rhea" id="RHEA:13121"/>
        <dbReference type="ChEBI" id="CHEBI:15378"/>
        <dbReference type="ChEBI" id="CHEBI:30616"/>
        <dbReference type="ChEBI" id="CHEBI:36208"/>
        <dbReference type="ChEBI" id="CHEBI:145989"/>
        <dbReference type="ChEBI" id="CHEBI:456216"/>
        <dbReference type="EC" id="2.7.1.71"/>
    </reaction>
</comment>
<evidence type="ECO:0000256" key="5">
    <source>
        <dbReference type="ARBA" id="ARBA00022840"/>
    </source>
</evidence>
<dbReference type="AlphaFoldDB" id="A0A6P1M3C5"/>
<evidence type="ECO:0000313" key="9">
    <source>
        <dbReference type="Proteomes" id="UP000464954"/>
    </source>
</evidence>
<keyword evidence="4 7" id="KW-0418">Kinase</keyword>
<evidence type="ECO:0000256" key="7">
    <source>
        <dbReference type="HAMAP-Rule" id="MF_00109"/>
    </source>
</evidence>
<dbReference type="GO" id="GO:0004765">
    <property type="term" value="F:shikimate kinase activity"/>
    <property type="evidence" value="ECO:0007669"/>
    <property type="project" value="UniProtKB-UniRule"/>
</dbReference>
<comment type="similarity">
    <text evidence="7">Belongs to the shikimate kinase family.</text>
</comment>
<comment type="subcellular location">
    <subcellularLocation>
        <location evidence="7">Cytoplasm</location>
    </subcellularLocation>
</comment>
<dbReference type="PANTHER" id="PTHR21087:SF16">
    <property type="entry name" value="SHIKIMATE KINASE 1, CHLOROPLASTIC"/>
    <property type="match status" value="1"/>
</dbReference>
<keyword evidence="7" id="KW-0460">Magnesium</keyword>
<proteinExistence type="inferred from homology"/>
<dbReference type="UniPathway" id="UPA00053">
    <property type="reaction ID" value="UER00088"/>
</dbReference>
<feature type="binding site" evidence="7">
    <location>
        <position position="119"/>
    </location>
    <ligand>
        <name>ATP</name>
        <dbReference type="ChEBI" id="CHEBI:30616"/>
    </ligand>
</feature>
<comment type="caution">
    <text evidence="7">Lacks conserved residue(s) required for the propagation of feature annotation.</text>
</comment>